<keyword evidence="8" id="KW-0067">ATP-binding</keyword>
<keyword evidence="7" id="KW-0547">Nucleotide-binding</keyword>
<comment type="similarity">
    <text evidence="2">Belongs to the TsaE family.</text>
</comment>
<evidence type="ECO:0000313" key="12">
    <source>
        <dbReference type="Proteomes" id="UP000230790"/>
    </source>
</evidence>
<dbReference type="NCBIfam" id="TIGR00150">
    <property type="entry name" value="T6A_YjeE"/>
    <property type="match status" value="1"/>
</dbReference>
<evidence type="ECO:0000256" key="7">
    <source>
        <dbReference type="ARBA" id="ARBA00022741"/>
    </source>
</evidence>
<organism evidence="11 12">
    <name type="scientific">Candidatus Thermofonsia Clade 3 bacterium</name>
    <dbReference type="NCBI Taxonomy" id="2364212"/>
    <lineage>
        <taxon>Bacteria</taxon>
        <taxon>Bacillati</taxon>
        <taxon>Chloroflexota</taxon>
        <taxon>Candidatus Thermofontia</taxon>
        <taxon>Candidatus Thermofonsia Clade 3</taxon>
    </lineage>
</organism>
<dbReference type="Gene3D" id="3.40.50.300">
    <property type="entry name" value="P-loop containing nucleotide triphosphate hydrolases"/>
    <property type="match status" value="1"/>
</dbReference>
<evidence type="ECO:0000256" key="9">
    <source>
        <dbReference type="ARBA" id="ARBA00022842"/>
    </source>
</evidence>
<dbReference type="InterPro" id="IPR003442">
    <property type="entry name" value="T6A_TsaE"/>
</dbReference>
<evidence type="ECO:0000256" key="5">
    <source>
        <dbReference type="ARBA" id="ARBA00022694"/>
    </source>
</evidence>
<keyword evidence="6" id="KW-0479">Metal-binding</keyword>
<dbReference type="GO" id="GO:0046872">
    <property type="term" value="F:metal ion binding"/>
    <property type="evidence" value="ECO:0007669"/>
    <property type="project" value="UniProtKB-KW"/>
</dbReference>
<keyword evidence="11" id="KW-0808">Transferase</keyword>
<evidence type="ECO:0000256" key="1">
    <source>
        <dbReference type="ARBA" id="ARBA00004496"/>
    </source>
</evidence>
<accession>A0A2M8QE77</accession>
<reference evidence="11 12" key="1">
    <citation type="submission" date="2017-11" db="EMBL/GenBank/DDBJ databases">
        <title>Evolution of Phototrophy in the Chloroflexi Phylum Driven by Horizontal Gene Transfer.</title>
        <authorList>
            <person name="Ward L.M."/>
            <person name="Hemp J."/>
            <person name="Shih P.M."/>
            <person name="Mcglynn S.E."/>
            <person name="Fischer W."/>
        </authorList>
    </citation>
    <scope>NUCLEOTIDE SEQUENCE [LARGE SCALE GENOMIC DNA]</scope>
    <source>
        <strain evidence="11">JP3_7</strain>
    </source>
</reference>
<dbReference type="GO" id="GO:0005524">
    <property type="term" value="F:ATP binding"/>
    <property type="evidence" value="ECO:0007669"/>
    <property type="project" value="UniProtKB-KW"/>
</dbReference>
<evidence type="ECO:0000256" key="2">
    <source>
        <dbReference type="ARBA" id="ARBA00007599"/>
    </source>
</evidence>
<dbReference type="GO" id="GO:0002949">
    <property type="term" value="P:tRNA threonylcarbamoyladenosine modification"/>
    <property type="evidence" value="ECO:0007669"/>
    <property type="project" value="InterPro"/>
</dbReference>
<dbReference type="InterPro" id="IPR027417">
    <property type="entry name" value="P-loop_NTPase"/>
</dbReference>
<gene>
    <name evidence="11" type="ORF">CUN48_05240</name>
</gene>
<keyword evidence="4" id="KW-0963">Cytoplasm</keyword>
<evidence type="ECO:0000313" key="11">
    <source>
        <dbReference type="EMBL" id="PJF48104.1"/>
    </source>
</evidence>
<comment type="caution">
    <text evidence="11">The sequence shown here is derived from an EMBL/GenBank/DDBJ whole genome shotgun (WGS) entry which is preliminary data.</text>
</comment>
<dbReference type="EMBL" id="PGTN01000024">
    <property type="protein sequence ID" value="PJF48104.1"/>
    <property type="molecule type" value="Genomic_DNA"/>
</dbReference>
<protein>
    <recommendedName>
        <fullName evidence="3">tRNA threonylcarbamoyladenosine biosynthesis protein TsaE</fullName>
    </recommendedName>
    <alternativeName>
        <fullName evidence="10">t(6)A37 threonylcarbamoyladenosine biosynthesis protein TsaE</fullName>
    </alternativeName>
</protein>
<dbReference type="Proteomes" id="UP000230790">
    <property type="component" value="Unassembled WGS sequence"/>
</dbReference>
<keyword evidence="9" id="KW-0460">Magnesium</keyword>
<evidence type="ECO:0000256" key="3">
    <source>
        <dbReference type="ARBA" id="ARBA00019010"/>
    </source>
</evidence>
<evidence type="ECO:0000256" key="8">
    <source>
        <dbReference type="ARBA" id="ARBA00022840"/>
    </source>
</evidence>
<dbReference type="Pfam" id="PF02367">
    <property type="entry name" value="TsaE"/>
    <property type="match status" value="1"/>
</dbReference>
<dbReference type="GO" id="GO:0005737">
    <property type="term" value="C:cytoplasm"/>
    <property type="evidence" value="ECO:0007669"/>
    <property type="project" value="UniProtKB-SubCell"/>
</dbReference>
<dbReference type="AlphaFoldDB" id="A0A2M8QE77"/>
<sequence length="167" mass="18423">MAILEPLSIECTSHSETQTQRLGARLGALLPRHAVIALHGPLGAGKTSFARGVGAGWGAEQPLRSPTFTLVQAHHRRRDDAVLYHIDLYRVEDERDLASLGLEEILDDENSACLIEWPERAPGLIPPEAIHVKLALVSDTRRQLTFSTQDAQTWQVLLAFRKSAFGV</sequence>
<comment type="subcellular location">
    <subcellularLocation>
        <location evidence="1">Cytoplasm</location>
    </subcellularLocation>
</comment>
<evidence type="ECO:0000256" key="10">
    <source>
        <dbReference type="ARBA" id="ARBA00032441"/>
    </source>
</evidence>
<evidence type="ECO:0000256" key="4">
    <source>
        <dbReference type="ARBA" id="ARBA00022490"/>
    </source>
</evidence>
<evidence type="ECO:0000256" key="6">
    <source>
        <dbReference type="ARBA" id="ARBA00022723"/>
    </source>
</evidence>
<dbReference type="GO" id="GO:0016740">
    <property type="term" value="F:transferase activity"/>
    <property type="evidence" value="ECO:0007669"/>
    <property type="project" value="UniProtKB-KW"/>
</dbReference>
<keyword evidence="5" id="KW-0819">tRNA processing</keyword>
<proteinExistence type="inferred from homology"/>
<dbReference type="SUPFAM" id="SSF52540">
    <property type="entry name" value="P-loop containing nucleoside triphosphate hydrolases"/>
    <property type="match status" value="1"/>
</dbReference>
<dbReference type="PANTHER" id="PTHR33540:SF2">
    <property type="entry name" value="TRNA THREONYLCARBAMOYLADENOSINE BIOSYNTHESIS PROTEIN TSAE"/>
    <property type="match status" value="1"/>
</dbReference>
<dbReference type="PANTHER" id="PTHR33540">
    <property type="entry name" value="TRNA THREONYLCARBAMOYLADENOSINE BIOSYNTHESIS PROTEIN TSAE"/>
    <property type="match status" value="1"/>
</dbReference>
<name>A0A2M8QE77_9CHLR</name>